<sequence length="352" mass="39547">MSFSTQEKIYTANERIRKAVMYWPIVPVQHRDHFLERLREKVFGRVENKGRAVDPSLITRDDEAVEELAWIEPGRQTPERREALDNSGSTLSSYILHNAHPASMFQKPPSAHHRQTKAQCCLHARDFIKEGKEGSSVLCPDPVAPPTSKEKGKVVVEITRGVEDLQRKSMEEGCKWCRLDKFACTISKSREVLDAVARLPLPSPQPPFPFAICTLEAIDTPPPPRTSYSPPPTAFVDVACVHCCCLSSTESIIKLKAHPSDLHISVFYYYLLENMYGAGIEQCTLLKSVRAKVNLSFYVSNDHISFVSGPYIWLISAKALSKADIFMSPVYIRAESVLLSQFKKSESLTSMS</sequence>
<name>F8PLC8_SERL3</name>
<dbReference type="EMBL" id="GL945476">
    <property type="protein sequence ID" value="EGO02410.1"/>
    <property type="molecule type" value="Genomic_DNA"/>
</dbReference>
<keyword evidence="2" id="KW-1185">Reference proteome</keyword>
<organism evidence="2">
    <name type="scientific">Serpula lacrymans var. lacrymans (strain S7.3)</name>
    <name type="common">Dry rot fungus</name>
    <dbReference type="NCBI Taxonomy" id="936435"/>
    <lineage>
        <taxon>Eukaryota</taxon>
        <taxon>Fungi</taxon>
        <taxon>Dikarya</taxon>
        <taxon>Basidiomycota</taxon>
        <taxon>Agaricomycotina</taxon>
        <taxon>Agaricomycetes</taxon>
        <taxon>Agaricomycetidae</taxon>
        <taxon>Boletales</taxon>
        <taxon>Coniophorineae</taxon>
        <taxon>Serpulaceae</taxon>
        <taxon>Serpula</taxon>
    </lineage>
</organism>
<dbReference type="InParanoid" id="F8PLC8"/>
<evidence type="ECO:0000313" key="2">
    <source>
        <dbReference type="Proteomes" id="UP000008063"/>
    </source>
</evidence>
<dbReference type="HOGENOM" id="CLU_787925_0_0_1"/>
<protein>
    <submittedName>
        <fullName evidence="1">Uncharacterized protein</fullName>
    </submittedName>
</protein>
<dbReference type="AlphaFoldDB" id="F8PLC8"/>
<evidence type="ECO:0000313" key="1">
    <source>
        <dbReference type="EMBL" id="EGO02410.1"/>
    </source>
</evidence>
<dbReference type="Proteomes" id="UP000008063">
    <property type="component" value="Unassembled WGS sequence"/>
</dbReference>
<reference evidence="2" key="1">
    <citation type="journal article" date="2011" name="Science">
        <title>The plant cell wall-decomposing machinery underlies the functional diversity of forest fungi.</title>
        <authorList>
            <person name="Eastwood D.C."/>
            <person name="Floudas D."/>
            <person name="Binder M."/>
            <person name="Majcherczyk A."/>
            <person name="Schneider P."/>
            <person name="Aerts A."/>
            <person name="Asiegbu F.O."/>
            <person name="Baker S.E."/>
            <person name="Barry K."/>
            <person name="Bendiksby M."/>
            <person name="Blumentritt M."/>
            <person name="Coutinho P.M."/>
            <person name="Cullen D."/>
            <person name="de Vries R.P."/>
            <person name="Gathman A."/>
            <person name="Goodell B."/>
            <person name="Henrissat B."/>
            <person name="Ihrmark K."/>
            <person name="Kauserud H."/>
            <person name="Kohler A."/>
            <person name="LaButti K."/>
            <person name="Lapidus A."/>
            <person name="Lavin J.L."/>
            <person name="Lee Y.-H."/>
            <person name="Lindquist E."/>
            <person name="Lilly W."/>
            <person name="Lucas S."/>
            <person name="Morin E."/>
            <person name="Murat C."/>
            <person name="Oguiza J.A."/>
            <person name="Park J."/>
            <person name="Pisabarro A.G."/>
            <person name="Riley R."/>
            <person name="Rosling A."/>
            <person name="Salamov A."/>
            <person name="Schmidt O."/>
            <person name="Schmutz J."/>
            <person name="Skrede I."/>
            <person name="Stenlid J."/>
            <person name="Wiebenga A."/>
            <person name="Xie X."/>
            <person name="Kuees U."/>
            <person name="Hibbett D.S."/>
            <person name="Hoffmeister D."/>
            <person name="Hoegberg N."/>
            <person name="Martin F."/>
            <person name="Grigoriev I.V."/>
            <person name="Watkinson S.C."/>
        </authorList>
    </citation>
    <scope>NUCLEOTIDE SEQUENCE [LARGE SCALE GENOMIC DNA]</scope>
    <source>
        <strain evidence="2">strain S7.3</strain>
    </source>
</reference>
<gene>
    <name evidence="1" type="ORF">SERLA73DRAFT_150177</name>
</gene>
<accession>F8PLC8</accession>
<proteinExistence type="predicted"/>